<dbReference type="InterPro" id="IPR013525">
    <property type="entry name" value="ABC2_TM"/>
</dbReference>
<dbReference type="PANTHER" id="PTHR43077:SF10">
    <property type="entry name" value="TRANSPORT PERMEASE PROTEIN"/>
    <property type="match status" value="1"/>
</dbReference>
<name>A0ABQ0B601_9FIRM</name>
<dbReference type="RefSeq" id="WP_390403827.1">
    <property type="nucleotide sequence ID" value="NZ_BAABYW010000001.1"/>
</dbReference>
<dbReference type="InterPro" id="IPR051328">
    <property type="entry name" value="T7SS_ABC-Transporter"/>
</dbReference>
<comment type="caution">
    <text evidence="7">The sequence shown here is derived from an EMBL/GenBank/DDBJ whole genome shotgun (WGS) entry which is preliminary data.</text>
</comment>
<feature type="domain" description="ABC-2 type transporter transmembrane" evidence="6">
    <location>
        <begin position="26"/>
        <end position="166"/>
    </location>
</feature>
<evidence type="ECO:0000256" key="2">
    <source>
        <dbReference type="ARBA" id="ARBA00022692"/>
    </source>
</evidence>
<dbReference type="Gene3D" id="3.40.1710.10">
    <property type="entry name" value="abc type-2 transporter like domain"/>
    <property type="match status" value="1"/>
</dbReference>
<feature type="transmembrane region" description="Helical" evidence="5">
    <location>
        <begin position="623"/>
        <end position="642"/>
    </location>
</feature>
<evidence type="ECO:0000256" key="1">
    <source>
        <dbReference type="ARBA" id="ARBA00004141"/>
    </source>
</evidence>
<feature type="domain" description="ABC-2 type transporter transmembrane" evidence="6">
    <location>
        <begin position="450"/>
        <end position="696"/>
    </location>
</feature>
<evidence type="ECO:0000313" key="8">
    <source>
        <dbReference type="Proteomes" id="UP001600943"/>
    </source>
</evidence>
<comment type="subcellular location">
    <subcellularLocation>
        <location evidence="1">Membrane</location>
        <topology evidence="1">Multi-pass membrane protein</topology>
    </subcellularLocation>
</comment>
<dbReference type="InterPro" id="IPR017501">
    <property type="entry name" value="Phage_infect_YhgE_C"/>
</dbReference>
<feature type="transmembrane region" description="Helical" evidence="5">
    <location>
        <begin position="768"/>
        <end position="786"/>
    </location>
</feature>
<gene>
    <name evidence="7" type="ORF">K040078D81_09990</name>
</gene>
<evidence type="ECO:0000313" key="7">
    <source>
        <dbReference type="EMBL" id="GAA6406882.1"/>
    </source>
</evidence>
<proteinExistence type="predicted"/>
<feature type="transmembrane region" description="Helical" evidence="5">
    <location>
        <begin position="792"/>
        <end position="813"/>
    </location>
</feature>
<dbReference type="EMBL" id="BAABYW010000001">
    <property type="protein sequence ID" value="GAA6406882.1"/>
    <property type="molecule type" value="Genomic_DNA"/>
</dbReference>
<evidence type="ECO:0000256" key="4">
    <source>
        <dbReference type="ARBA" id="ARBA00023136"/>
    </source>
</evidence>
<dbReference type="Pfam" id="PF12698">
    <property type="entry name" value="ABC2_membrane_3"/>
    <property type="match status" value="2"/>
</dbReference>
<reference evidence="7 8" key="1">
    <citation type="submission" date="2024-04" db="EMBL/GenBank/DDBJ databases">
        <title>Defined microbial consortia suppress multidrug-resistant proinflammatory Enterobacteriaceae via ecological control.</title>
        <authorList>
            <person name="Furuichi M."/>
            <person name="Kawaguchi T."/>
            <person name="Pust M."/>
            <person name="Yasuma K."/>
            <person name="Plichta D."/>
            <person name="Hasegawa N."/>
            <person name="Ohya T."/>
            <person name="Bhattarai S."/>
            <person name="Sasajima S."/>
            <person name="Aoto Y."/>
            <person name="Tuganbaev T."/>
            <person name="Yaginuma M."/>
            <person name="Ueda M."/>
            <person name="Okahashi N."/>
            <person name="Amafuji K."/>
            <person name="Kiridooshi Y."/>
            <person name="Sugita K."/>
            <person name="Strazar M."/>
            <person name="Skelly A."/>
            <person name="Suda W."/>
            <person name="Hattori M."/>
            <person name="Nakamoto N."/>
            <person name="Caballero S."/>
            <person name="Norman J."/>
            <person name="Olle B."/>
            <person name="Tanoue T."/>
            <person name="Arita M."/>
            <person name="Bucci V."/>
            <person name="Atarashi K."/>
            <person name="Xavier R."/>
            <person name="Honda K."/>
        </authorList>
    </citation>
    <scope>NUCLEOTIDE SEQUENCE [LARGE SCALE GENOMIC DNA]</scope>
    <source>
        <strain evidence="8">k04-0078-D8-1</strain>
    </source>
</reference>
<feature type="transmembrane region" description="Helical" evidence="5">
    <location>
        <begin position="563"/>
        <end position="584"/>
    </location>
</feature>
<organism evidence="7 8">
    <name type="scientific">Blautia hominis</name>
    <dbReference type="NCBI Taxonomy" id="2025493"/>
    <lineage>
        <taxon>Bacteria</taxon>
        <taxon>Bacillati</taxon>
        <taxon>Bacillota</taxon>
        <taxon>Clostridia</taxon>
        <taxon>Lachnospirales</taxon>
        <taxon>Lachnospiraceae</taxon>
        <taxon>Blautia</taxon>
    </lineage>
</organism>
<evidence type="ECO:0000256" key="5">
    <source>
        <dbReference type="SAM" id="Phobius"/>
    </source>
</evidence>
<dbReference type="InterPro" id="IPR017500">
    <property type="entry name" value="Phage_infect_YhgE_N"/>
</dbReference>
<sequence>MKKVWQIFIRDCKRLLRSPVAVIVAVGICIIPSLYAWFNIAANFDPYANTGDIKVAVANSDKGAESELTGRLDAGGEIVSNLKENDALGWVFVDETRAVDGVKSGEYYAAIVIPETFSQDMLSITSGTFSRPEFTYYINEKKNAIAPKITDTGAETVEKEINSTFTATASKAVADIIEKSTGSLSEELGRSKESLLERISLVSDNIGEYQAGLEKFRNSADSSNETIKDTKGTLDALTEAAGEGSSAMDKSSEILEHARTAAADFSTGISSALSQGQGTLADISAASKSAVGEMNGKILEINSQVDGMITKAEQAASLGQNVLDNLESFNNTYPTDAMTSVIAALEAELEGQKQTISSLRQGNDSIGNSVETASDALSQMDTIIQEAGGQLLTSRESFDQQILPEISRNLDSFSALSGRLSGILDGVEPSTEQVKAVLDELAASLDDIQAVLVSTGDSLQSVQNILETAMTDLKALENSKSMELLFDLSGIDGESVADFMSSPVEVETKDVYSIDNYGSALAPFYTNLAIWVGGIVLIAIFKLEADKEKVGKFSAVQGYFGRWLLFVAFGIVQSLIVCLGDLYLLDIQCANPAAFLFAGVFASFVYVNIIYALSITFKHIGKAVCVILVIVQIPGSAGTYPIEMTPGFFQALHPLLPFTYGINAMREAVAGIYRYHYLKDMLCLTAFIPIALLIGVAVRPWMLNLNLLFDKKLAQTDLMLCEENGMPNERMRLSSVVRMLAGQEEFQEQLREKAAGFERRYERRIKRGFLAILVIPLIFLLLMFSIDSKMIFLVLWIASIIGIALYLICLEYIHESLNRQMRLSKMSREELHQVLKNKKEDSGR</sequence>
<accession>A0ABQ0B601</accession>
<keyword evidence="8" id="KW-1185">Reference proteome</keyword>
<feature type="transmembrane region" description="Helical" evidence="5">
    <location>
        <begin position="590"/>
        <end position="611"/>
    </location>
</feature>
<keyword evidence="3 5" id="KW-1133">Transmembrane helix</keyword>
<protein>
    <submittedName>
        <fullName evidence="7">YhgE/Pip family protein</fullName>
    </submittedName>
</protein>
<feature type="transmembrane region" description="Helical" evidence="5">
    <location>
        <begin position="20"/>
        <end position="38"/>
    </location>
</feature>
<evidence type="ECO:0000259" key="6">
    <source>
        <dbReference type="Pfam" id="PF12698"/>
    </source>
</evidence>
<feature type="transmembrane region" description="Helical" evidence="5">
    <location>
        <begin position="524"/>
        <end position="543"/>
    </location>
</feature>
<dbReference type="NCBIfam" id="TIGR03061">
    <property type="entry name" value="pip_yhgE_Nterm"/>
    <property type="match status" value="1"/>
</dbReference>
<keyword evidence="4 5" id="KW-0472">Membrane</keyword>
<feature type="transmembrane region" description="Helical" evidence="5">
    <location>
        <begin position="684"/>
        <end position="702"/>
    </location>
</feature>
<dbReference type="PANTHER" id="PTHR43077">
    <property type="entry name" value="TRANSPORT PERMEASE YVFS-RELATED"/>
    <property type="match status" value="1"/>
</dbReference>
<evidence type="ECO:0000256" key="3">
    <source>
        <dbReference type="ARBA" id="ARBA00022989"/>
    </source>
</evidence>
<keyword evidence="2 5" id="KW-0812">Transmembrane</keyword>
<dbReference type="NCBIfam" id="TIGR03062">
    <property type="entry name" value="pip_yhgE_Cterm"/>
    <property type="match status" value="1"/>
</dbReference>
<dbReference type="Proteomes" id="UP001600943">
    <property type="component" value="Unassembled WGS sequence"/>
</dbReference>